<dbReference type="Gene3D" id="3.20.20.150">
    <property type="entry name" value="Divalent-metal-dependent TIM barrel enzymes"/>
    <property type="match status" value="1"/>
</dbReference>
<gene>
    <name evidence="2" type="ORF">ACFSKK_18470</name>
</gene>
<evidence type="ECO:0000313" key="2">
    <source>
        <dbReference type="EMBL" id="MFD2215672.1"/>
    </source>
</evidence>
<dbReference type="InterPro" id="IPR036237">
    <property type="entry name" value="Xyl_isomerase-like_sf"/>
</dbReference>
<sequence>MNSIKTAVSLYSFQDEYARGKMSLEDCIKELSQQGVEGVELISDQMLHNAPFVSDQDIESWKKLTQKYNVFPACNDIFINTKLYRNRILTQKENLQLLKDELILANKLGFKLVRLVSLTPTDIIENALPLAEELDVIMALEIHGGMGLDHPETKKFTDIMFKVNSPYLGLVVDTGIFCRKHPRVSTQFFLQQGLNKELADYIDNEFAMGRDVFHISHPGTAPAEVQTMIKNKIDQEYLIFAGGYENKPFSDLDKILPYIKHFHGKFWDMTEEGLEYSIPYDEFIDYLKENNYNGYIASEYEGGRFALPGSEIDAISQVRAHQAMLRKYIG</sequence>
<dbReference type="EMBL" id="JBHUIK010000004">
    <property type="protein sequence ID" value="MFD2215672.1"/>
    <property type="molecule type" value="Genomic_DNA"/>
</dbReference>
<comment type="caution">
    <text evidence="2">The sequence shown here is derived from an EMBL/GenBank/DDBJ whole genome shotgun (WGS) entry which is preliminary data.</text>
</comment>
<dbReference type="GO" id="GO:0016853">
    <property type="term" value="F:isomerase activity"/>
    <property type="evidence" value="ECO:0007669"/>
    <property type="project" value="UniProtKB-KW"/>
</dbReference>
<dbReference type="InterPro" id="IPR050312">
    <property type="entry name" value="IolE/XylAMocC-like"/>
</dbReference>
<dbReference type="RefSeq" id="WP_247340465.1">
    <property type="nucleotide sequence ID" value="NZ_CP095550.1"/>
</dbReference>
<organism evidence="2 3">
    <name type="scientific">Metabacillus endolithicus</name>
    <dbReference type="NCBI Taxonomy" id="1535204"/>
    <lineage>
        <taxon>Bacteria</taxon>
        <taxon>Bacillati</taxon>
        <taxon>Bacillota</taxon>
        <taxon>Bacilli</taxon>
        <taxon>Bacillales</taxon>
        <taxon>Bacillaceae</taxon>
        <taxon>Metabacillus</taxon>
    </lineage>
</organism>
<evidence type="ECO:0000259" key="1">
    <source>
        <dbReference type="Pfam" id="PF01261"/>
    </source>
</evidence>
<dbReference type="Proteomes" id="UP001597318">
    <property type="component" value="Unassembled WGS sequence"/>
</dbReference>
<feature type="domain" description="Xylose isomerase-like TIM barrel" evidence="1">
    <location>
        <begin position="29"/>
        <end position="327"/>
    </location>
</feature>
<dbReference type="PANTHER" id="PTHR12110">
    <property type="entry name" value="HYDROXYPYRUVATE ISOMERASE"/>
    <property type="match status" value="1"/>
</dbReference>
<proteinExistence type="predicted"/>
<keyword evidence="3" id="KW-1185">Reference proteome</keyword>
<reference evidence="3" key="1">
    <citation type="journal article" date="2019" name="Int. J. Syst. Evol. Microbiol.">
        <title>The Global Catalogue of Microorganisms (GCM) 10K type strain sequencing project: providing services to taxonomists for standard genome sequencing and annotation.</title>
        <authorList>
            <consortium name="The Broad Institute Genomics Platform"/>
            <consortium name="The Broad Institute Genome Sequencing Center for Infectious Disease"/>
            <person name="Wu L."/>
            <person name="Ma J."/>
        </authorList>
    </citation>
    <scope>NUCLEOTIDE SEQUENCE [LARGE SCALE GENOMIC DNA]</scope>
    <source>
        <strain evidence="3">CGMCC 1.15474</strain>
    </source>
</reference>
<protein>
    <submittedName>
        <fullName evidence="2">Sugar phosphate isomerase/epimerase family protein</fullName>
    </submittedName>
</protein>
<dbReference type="Pfam" id="PF01261">
    <property type="entry name" value="AP_endonuc_2"/>
    <property type="match status" value="1"/>
</dbReference>
<dbReference type="InterPro" id="IPR013022">
    <property type="entry name" value="Xyl_isomerase-like_TIM-brl"/>
</dbReference>
<evidence type="ECO:0000313" key="3">
    <source>
        <dbReference type="Proteomes" id="UP001597318"/>
    </source>
</evidence>
<dbReference type="SUPFAM" id="SSF51658">
    <property type="entry name" value="Xylose isomerase-like"/>
    <property type="match status" value="1"/>
</dbReference>
<dbReference type="PANTHER" id="PTHR12110:SF53">
    <property type="entry name" value="BLR5974 PROTEIN"/>
    <property type="match status" value="1"/>
</dbReference>
<accession>A0ABW5C020</accession>
<keyword evidence="2" id="KW-0413">Isomerase</keyword>
<name>A0ABW5C020_9BACI</name>